<sequence length="163" mass="17218">MDTCCITSPTAASSGSDLNGMTVSVAYRIPLSARGPYPTPTLAEGHPFAYFVFGGSVGEVEINTLNGNTKVIRVDAVYDCGKSLNPHLDVGQIKGAIVMGIGYYLLEEPFVGPDGKLNSIFSSKAVGEPPLILSGVHILLCWMLLMLPSMSTPKTPVHFSTAV</sequence>
<evidence type="ECO:0000313" key="3">
    <source>
        <dbReference type="EMBL" id="KAK2945362.1"/>
    </source>
</evidence>
<feature type="domain" description="Aldehyde oxidase/xanthine dehydrogenase second molybdopterin binding" evidence="2">
    <location>
        <begin position="28"/>
        <end position="117"/>
    </location>
</feature>
<evidence type="ECO:0000256" key="1">
    <source>
        <dbReference type="ARBA" id="ARBA00022505"/>
    </source>
</evidence>
<dbReference type="PANTHER" id="PTHR11908">
    <property type="entry name" value="XANTHINE DEHYDROGENASE"/>
    <property type="match status" value="1"/>
</dbReference>
<organism evidence="3 4">
    <name type="scientific">Blattamonas nauphoetae</name>
    <dbReference type="NCBI Taxonomy" id="2049346"/>
    <lineage>
        <taxon>Eukaryota</taxon>
        <taxon>Metamonada</taxon>
        <taxon>Preaxostyla</taxon>
        <taxon>Oxymonadida</taxon>
        <taxon>Blattamonas</taxon>
    </lineage>
</organism>
<comment type="caution">
    <text evidence="3">The sequence shown here is derived from an EMBL/GenBank/DDBJ whole genome shotgun (WGS) entry which is preliminary data.</text>
</comment>
<keyword evidence="4" id="KW-1185">Reference proteome</keyword>
<dbReference type="InterPro" id="IPR046867">
    <property type="entry name" value="AldOxase/xan_DH_MoCoBD2"/>
</dbReference>
<name>A0ABQ9X0Q2_9EUKA</name>
<reference evidence="3 4" key="1">
    <citation type="journal article" date="2022" name="bioRxiv">
        <title>Genomics of Preaxostyla Flagellates Illuminates Evolutionary Transitions and the Path Towards Mitochondrial Loss.</title>
        <authorList>
            <person name="Novak L.V.F."/>
            <person name="Treitli S.C."/>
            <person name="Pyrih J."/>
            <person name="Halakuc P."/>
            <person name="Pipaliya S.V."/>
            <person name="Vacek V."/>
            <person name="Brzon O."/>
            <person name="Soukal P."/>
            <person name="Eme L."/>
            <person name="Dacks J.B."/>
            <person name="Karnkowska A."/>
            <person name="Elias M."/>
            <person name="Hampl V."/>
        </authorList>
    </citation>
    <scope>NUCLEOTIDE SEQUENCE [LARGE SCALE GENOMIC DNA]</scope>
    <source>
        <strain evidence="3">NAU3</strain>
        <tissue evidence="3">Gut</tissue>
    </source>
</reference>
<dbReference type="InterPro" id="IPR016208">
    <property type="entry name" value="Ald_Oxase/xanthine_DH-like"/>
</dbReference>
<dbReference type="EC" id="1.17.1.4" evidence="3"/>
<dbReference type="Pfam" id="PF20256">
    <property type="entry name" value="MoCoBD_2"/>
    <property type="match status" value="1"/>
</dbReference>
<accession>A0ABQ9X0Q2</accession>
<evidence type="ECO:0000313" key="4">
    <source>
        <dbReference type="Proteomes" id="UP001281761"/>
    </source>
</evidence>
<evidence type="ECO:0000259" key="2">
    <source>
        <dbReference type="Pfam" id="PF20256"/>
    </source>
</evidence>
<dbReference type="EMBL" id="JARBJD010000263">
    <property type="protein sequence ID" value="KAK2945362.1"/>
    <property type="molecule type" value="Genomic_DNA"/>
</dbReference>
<keyword evidence="1" id="KW-0500">Molybdenum</keyword>
<keyword evidence="3" id="KW-0560">Oxidoreductase</keyword>
<dbReference type="InterPro" id="IPR037165">
    <property type="entry name" value="AldOxase/xan_DH_Mopterin-bd_sf"/>
</dbReference>
<dbReference type="SUPFAM" id="SSF56003">
    <property type="entry name" value="Molybdenum cofactor-binding domain"/>
    <property type="match status" value="1"/>
</dbReference>
<gene>
    <name evidence="3" type="ORF">BLNAU_19691</name>
</gene>
<dbReference type="Gene3D" id="3.30.365.10">
    <property type="entry name" value="Aldehyde oxidase/xanthine dehydrogenase, molybdopterin binding domain"/>
    <property type="match status" value="1"/>
</dbReference>
<dbReference type="Proteomes" id="UP001281761">
    <property type="component" value="Unassembled WGS sequence"/>
</dbReference>
<protein>
    <submittedName>
        <fullName evidence="3">Xanthine dehydrogenase</fullName>
        <ecNumber evidence="3">1.17.1.4</ecNumber>
    </submittedName>
</protein>
<proteinExistence type="predicted"/>
<dbReference type="PANTHER" id="PTHR11908:SF132">
    <property type="entry name" value="ALDEHYDE OXIDASE 1-RELATED"/>
    <property type="match status" value="1"/>
</dbReference>
<dbReference type="GO" id="GO:0004854">
    <property type="term" value="F:xanthine dehydrogenase activity"/>
    <property type="evidence" value="ECO:0007669"/>
    <property type="project" value="UniProtKB-EC"/>
</dbReference>